<dbReference type="Proteomes" id="UP000886653">
    <property type="component" value="Unassembled WGS sequence"/>
</dbReference>
<dbReference type="AlphaFoldDB" id="A0A9P6TAK4"/>
<evidence type="ECO:0000256" key="1">
    <source>
        <dbReference type="SAM" id="MobiDB-lite"/>
    </source>
</evidence>
<feature type="compositionally biased region" description="Basic residues" evidence="1">
    <location>
        <begin position="1"/>
        <end position="10"/>
    </location>
</feature>
<dbReference type="EMBL" id="MU167290">
    <property type="protein sequence ID" value="KAG0144700.1"/>
    <property type="molecule type" value="Genomic_DNA"/>
</dbReference>
<keyword evidence="3" id="KW-1185">Reference proteome</keyword>
<protein>
    <submittedName>
        <fullName evidence="2">Uncharacterized protein</fullName>
    </submittedName>
</protein>
<gene>
    <name evidence="2" type="ORF">CROQUDRAFT_611769</name>
</gene>
<organism evidence="2 3">
    <name type="scientific">Cronartium quercuum f. sp. fusiforme G11</name>
    <dbReference type="NCBI Taxonomy" id="708437"/>
    <lineage>
        <taxon>Eukaryota</taxon>
        <taxon>Fungi</taxon>
        <taxon>Dikarya</taxon>
        <taxon>Basidiomycota</taxon>
        <taxon>Pucciniomycotina</taxon>
        <taxon>Pucciniomycetes</taxon>
        <taxon>Pucciniales</taxon>
        <taxon>Coleosporiaceae</taxon>
        <taxon>Cronartium</taxon>
    </lineage>
</organism>
<comment type="caution">
    <text evidence="2">The sequence shown here is derived from an EMBL/GenBank/DDBJ whole genome shotgun (WGS) entry which is preliminary data.</text>
</comment>
<name>A0A9P6TAK4_9BASI</name>
<evidence type="ECO:0000313" key="3">
    <source>
        <dbReference type="Proteomes" id="UP000886653"/>
    </source>
</evidence>
<evidence type="ECO:0000313" key="2">
    <source>
        <dbReference type="EMBL" id="KAG0144700.1"/>
    </source>
</evidence>
<feature type="region of interest" description="Disordered" evidence="1">
    <location>
        <begin position="1"/>
        <end position="44"/>
    </location>
</feature>
<reference evidence="2" key="1">
    <citation type="submission" date="2013-11" db="EMBL/GenBank/DDBJ databases">
        <title>Genome sequence of the fusiform rust pathogen reveals effectors for host alternation and coevolution with pine.</title>
        <authorList>
            <consortium name="DOE Joint Genome Institute"/>
            <person name="Smith K."/>
            <person name="Pendleton A."/>
            <person name="Kubisiak T."/>
            <person name="Anderson C."/>
            <person name="Salamov A."/>
            <person name="Aerts A."/>
            <person name="Riley R."/>
            <person name="Clum A."/>
            <person name="Lindquist E."/>
            <person name="Ence D."/>
            <person name="Campbell M."/>
            <person name="Kronenberg Z."/>
            <person name="Feau N."/>
            <person name="Dhillon B."/>
            <person name="Hamelin R."/>
            <person name="Burleigh J."/>
            <person name="Smith J."/>
            <person name="Yandell M."/>
            <person name="Nelson C."/>
            <person name="Grigoriev I."/>
            <person name="Davis J."/>
        </authorList>
    </citation>
    <scope>NUCLEOTIDE SEQUENCE</scope>
    <source>
        <strain evidence="2">G11</strain>
    </source>
</reference>
<proteinExistence type="predicted"/>
<sequence length="85" mass="9443">MEVNQKKKNKPNGLQLRKPPNPNHSDLNSPTLSSPSIDSEFDQPTSKDFAATLKVGREGDVKLLAINQSIDLDQQEYSQEEDCSS</sequence>
<feature type="compositionally biased region" description="Polar residues" evidence="1">
    <location>
        <begin position="23"/>
        <end position="44"/>
    </location>
</feature>
<accession>A0A9P6TAK4</accession>